<keyword evidence="5 12" id="KW-0808">Transferase</keyword>
<keyword evidence="6 12" id="KW-0812">Transmembrane</keyword>
<keyword evidence="11" id="KW-0325">Glycoprotein</keyword>
<evidence type="ECO:0000259" key="14">
    <source>
        <dbReference type="Pfam" id="PF17039"/>
    </source>
</evidence>
<evidence type="ECO:0000256" key="1">
    <source>
        <dbReference type="ARBA" id="ARBA00004323"/>
    </source>
</evidence>
<organism evidence="15 16">
    <name type="scientific">Rotaria socialis</name>
    <dbReference type="NCBI Taxonomy" id="392032"/>
    <lineage>
        <taxon>Eukaryota</taxon>
        <taxon>Metazoa</taxon>
        <taxon>Spiralia</taxon>
        <taxon>Gnathifera</taxon>
        <taxon>Rotifera</taxon>
        <taxon>Eurotatoria</taxon>
        <taxon>Bdelloidea</taxon>
        <taxon>Philodinida</taxon>
        <taxon>Philodinidae</taxon>
        <taxon>Rotaria</taxon>
    </lineage>
</organism>
<dbReference type="PANTHER" id="PTHR48438:SF1">
    <property type="entry name" value="ALPHA-(1,3)-FUCOSYLTRANSFERASE C-RELATED"/>
    <property type="match status" value="1"/>
</dbReference>
<keyword evidence="8 12" id="KW-1133">Transmembrane helix</keyword>
<keyword evidence="4 12" id="KW-0328">Glycosyltransferase</keyword>
<feature type="transmembrane region" description="Helical" evidence="12">
    <location>
        <begin position="21"/>
        <end position="41"/>
    </location>
</feature>
<comment type="pathway">
    <text evidence="2">Protein modification; protein glycosylation.</text>
</comment>
<evidence type="ECO:0000256" key="10">
    <source>
        <dbReference type="ARBA" id="ARBA00023136"/>
    </source>
</evidence>
<dbReference type="SUPFAM" id="SSF53098">
    <property type="entry name" value="Ribonuclease H-like"/>
    <property type="match status" value="1"/>
</dbReference>
<evidence type="ECO:0000256" key="9">
    <source>
        <dbReference type="ARBA" id="ARBA00023034"/>
    </source>
</evidence>
<dbReference type="GO" id="GO:0008417">
    <property type="term" value="F:fucosyltransferase activity"/>
    <property type="evidence" value="ECO:0007669"/>
    <property type="project" value="InterPro"/>
</dbReference>
<keyword evidence="10 12" id="KW-0472">Membrane</keyword>
<evidence type="ECO:0000256" key="7">
    <source>
        <dbReference type="ARBA" id="ARBA00022968"/>
    </source>
</evidence>
<evidence type="ECO:0000256" key="6">
    <source>
        <dbReference type="ARBA" id="ARBA00022692"/>
    </source>
</evidence>
<name>A0A818KA36_9BILA</name>
<keyword evidence="9 12" id="KW-0333">Golgi apparatus</keyword>
<dbReference type="EC" id="2.4.1.-" evidence="12"/>
<dbReference type="Gene3D" id="3.40.50.11660">
    <property type="entry name" value="Glycosyl transferase family 10, C-terminal domain"/>
    <property type="match status" value="1"/>
</dbReference>
<dbReference type="InterPro" id="IPR055270">
    <property type="entry name" value="Glyco_tran_10_C"/>
</dbReference>
<comment type="similarity">
    <text evidence="3 12">Belongs to the glycosyltransferase 10 family.</text>
</comment>
<evidence type="ECO:0000256" key="2">
    <source>
        <dbReference type="ARBA" id="ARBA00004922"/>
    </source>
</evidence>
<gene>
    <name evidence="15" type="ORF">GRG538_LOCUS20601</name>
</gene>
<evidence type="ECO:0000256" key="12">
    <source>
        <dbReference type="RuleBase" id="RU003832"/>
    </source>
</evidence>
<dbReference type="InterPro" id="IPR038577">
    <property type="entry name" value="GT10-like_C_sf"/>
</dbReference>
<dbReference type="PANTHER" id="PTHR48438">
    <property type="entry name" value="ALPHA-(1,3)-FUCOSYLTRANSFERASE C-RELATED"/>
    <property type="match status" value="1"/>
</dbReference>
<evidence type="ECO:0000256" key="5">
    <source>
        <dbReference type="ARBA" id="ARBA00022679"/>
    </source>
</evidence>
<evidence type="ECO:0000256" key="4">
    <source>
        <dbReference type="ARBA" id="ARBA00022676"/>
    </source>
</evidence>
<comment type="subcellular location">
    <subcellularLocation>
        <location evidence="1">Golgi apparatus membrane</location>
        <topology evidence="1">Single-pass type II membrane protein</topology>
    </subcellularLocation>
    <subcellularLocation>
        <location evidence="12">Golgi apparatus</location>
        <location evidence="12">Golgi stack membrane</location>
        <topology evidence="12">Single-pass type II membrane protein</topology>
    </subcellularLocation>
</comment>
<dbReference type="Proteomes" id="UP000663872">
    <property type="component" value="Unassembled WGS sequence"/>
</dbReference>
<accession>A0A818KA36</accession>
<protein>
    <recommendedName>
        <fullName evidence="12">Fucosyltransferase</fullName>
        <ecNumber evidence="12">2.4.1.-</ecNumber>
    </recommendedName>
</protein>
<dbReference type="InterPro" id="IPR012337">
    <property type="entry name" value="RNaseH-like_sf"/>
</dbReference>
<dbReference type="UniPathway" id="UPA00378"/>
<evidence type="ECO:0000259" key="13">
    <source>
        <dbReference type="Pfam" id="PF00852"/>
    </source>
</evidence>
<reference evidence="15" key="1">
    <citation type="submission" date="2021-02" db="EMBL/GenBank/DDBJ databases">
        <authorList>
            <person name="Nowell W R."/>
        </authorList>
    </citation>
    <scope>NUCLEOTIDE SEQUENCE</scope>
</reference>
<comment type="caution">
    <text evidence="15">The sequence shown here is derived from an EMBL/GenBank/DDBJ whole genome shotgun (WGS) entry which is preliminary data.</text>
</comment>
<proteinExistence type="inferred from homology"/>
<evidence type="ECO:0000256" key="8">
    <source>
        <dbReference type="ARBA" id="ARBA00022989"/>
    </source>
</evidence>
<dbReference type="Pfam" id="PF00852">
    <property type="entry name" value="Glyco_transf_10"/>
    <property type="match status" value="1"/>
</dbReference>
<feature type="domain" description="Fucosyltransferase C-terminal" evidence="13">
    <location>
        <begin position="238"/>
        <end position="388"/>
    </location>
</feature>
<sequence>MHFSHPKSAIRLLWRRQVFRLRRTSPIWFVIVGICSLFLIINVPNPFSARYNRVPIDQDVQWNNVKEILQLKAHIFRNVTWSNNIKIIQQGTAQQETSSIILIVLYTTVFRAEKFCTLSGERIFGESCPSKHRCQWSCDPTRFREADALIFHAYDIPFARPSIPDRSETKPNSVWILWSDEPPSIINYALFNKYNFNWTISYKFDSEISIATYGLFSKRDKALSNNEYQQWIRKEFSNRENGALWFVSNCKSKKRLELFHNLKKASKVLVEGYGRCVDYYPLHLCGGSTRCEYDYMANFKFYLSFESNTCRDYITEKFYKAFYHGLIPIAYGPDKSDYDRFAPSNSFLHIDDFDKDMSQLATHLEEVHSNITLFSTYHEWRKNYEVIIDGKALERVHDSSESESKSKSNDKETDDYAPAIDSATEEEFLRLPCFCHCLQLVVNDGIKASAAAVSSLQKVASLAKLSHSSTVSSERLEKFNYTIPRANCTRWNSQFQTVKKVVDIPSSILNSILSDLKKNDLILNSKDRKVLEEFVSLFELFNEATLLTQGESYATICLVAPTVLGIYCKKNRIIINEKSVYESATCSKPFSTVYQRVINPVINPLKSV</sequence>
<keyword evidence="7" id="KW-0735">Signal-anchor</keyword>
<feature type="domain" description="Fucosyltransferase N-terminal" evidence="14">
    <location>
        <begin position="103"/>
        <end position="210"/>
    </location>
</feature>
<dbReference type="AlphaFoldDB" id="A0A818KA36"/>
<evidence type="ECO:0000256" key="11">
    <source>
        <dbReference type="ARBA" id="ARBA00023180"/>
    </source>
</evidence>
<dbReference type="InterPro" id="IPR031481">
    <property type="entry name" value="Glyco_tran_10_N"/>
</dbReference>
<dbReference type="SUPFAM" id="SSF53756">
    <property type="entry name" value="UDP-Glycosyltransferase/glycogen phosphorylase"/>
    <property type="match status" value="1"/>
</dbReference>
<dbReference type="InterPro" id="IPR001503">
    <property type="entry name" value="Glyco_trans_10"/>
</dbReference>
<dbReference type="Pfam" id="PF17039">
    <property type="entry name" value="Glyco_tran_10_N"/>
    <property type="match status" value="1"/>
</dbReference>
<dbReference type="EMBL" id="CAJNYT010003389">
    <property type="protein sequence ID" value="CAF3558349.1"/>
    <property type="molecule type" value="Genomic_DNA"/>
</dbReference>
<evidence type="ECO:0000256" key="3">
    <source>
        <dbReference type="ARBA" id="ARBA00008919"/>
    </source>
</evidence>
<dbReference type="GO" id="GO:0032580">
    <property type="term" value="C:Golgi cisterna membrane"/>
    <property type="evidence" value="ECO:0007669"/>
    <property type="project" value="UniProtKB-SubCell"/>
</dbReference>
<dbReference type="GO" id="GO:0000139">
    <property type="term" value="C:Golgi membrane"/>
    <property type="evidence" value="ECO:0007669"/>
    <property type="project" value="UniProtKB-SubCell"/>
</dbReference>
<evidence type="ECO:0000313" key="16">
    <source>
        <dbReference type="Proteomes" id="UP000663872"/>
    </source>
</evidence>
<evidence type="ECO:0000313" key="15">
    <source>
        <dbReference type="EMBL" id="CAF3558349.1"/>
    </source>
</evidence>